<evidence type="ECO:0000256" key="12">
    <source>
        <dbReference type="ARBA" id="ARBA00023298"/>
    </source>
</evidence>
<dbReference type="GO" id="GO:0044218">
    <property type="term" value="C:other organism cell membrane"/>
    <property type="evidence" value="ECO:0007669"/>
    <property type="project" value="UniProtKB-KW"/>
</dbReference>
<comment type="caution">
    <text evidence="18">The sequence shown here is derived from an EMBL/GenBank/DDBJ whole genome shotgun (WGS) entry which is preliminary data.</text>
</comment>
<dbReference type="GO" id="GO:0006887">
    <property type="term" value="P:exocytosis"/>
    <property type="evidence" value="ECO:0007669"/>
    <property type="project" value="UniProtKB-KW"/>
</dbReference>
<dbReference type="EMBL" id="JABXBU010002230">
    <property type="protein sequence ID" value="KAF8768267.1"/>
    <property type="molecule type" value="Genomic_DNA"/>
</dbReference>
<evidence type="ECO:0000256" key="14">
    <source>
        <dbReference type="ARBA" id="ARBA00049715"/>
    </source>
</evidence>
<evidence type="ECO:0000256" key="15">
    <source>
        <dbReference type="ARBA" id="ARBA00049811"/>
    </source>
</evidence>
<evidence type="ECO:0000256" key="9">
    <source>
        <dbReference type="ARBA" id="ARBA00023028"/>
    </source>
</evidence>
<evidence type="ECO:0000256" key="7">
    <source>
        <dbReference type="ARBA" id="ARBA00022699"/>
    </source>
</evidence>
<evidence type="ECO:0000256" key="11">
    <source>
        <dbReference type="ARBA" id="ARBA00023136"/>
    </source>
</evidence>
<dbReference type="PROSITE" id="PS50297">
    <property type="entry name" value="ANK_REP_REGION"/>
    <property type="match status" value="2"/>
</dbReference>
<dbReference type="PANTHER" id="PTHR24198:SF165">
    <property type="entry name" value="ANKYRIN REPEAT-CONTAINING PROTEIN-RELATED"/>
    <property type="match status" value="1"/>
</dbReference>
<evidence type="ECO:0000256" key="3">
    <source>
        <dbReference type="ARBA" id="ARBA00022483"/>
    </source>
</evidence>
<evidence type="ECO:0000256" key="4">
    <source>
        <dbReference type="ARBA" id="ARBA00022525"/>
    </source>
</evidence>
<keyword evidence="4" id="KW-0964">Secreted</keyword>
<feature type="repeat" description="ANK" evidence="16">
    <location>
        <begin position="21"/>
        <end position="53"/>
    </location>
</feature>
<comment type="similarity">
    <text evidence="13">Belongs to the cationic peptide 01 (latrotoxin) family. 03 (alpha-latrotoxin) subfamily.</text>
</comment>
<reference evidence="18" key="1">
    <citation type="journal article" date="2020" name="bioRxiv">
        <title>Chromosome-level reference genome of the European wasp spider Argiope bruennichi: a resource for studies on range expansion and evolutionary adaptation.</title>
        <authorList>
            <person name="Sheffer M.M."/>
            <person name="Hoppe A."/>
            <person name="Krehenwinkel H."/>
            <person name="Uhl G."/>
            <person name="Kuss A.W."/>
            <person name="Jensen L."/>
            <person name="Jensen C."/>
            <person name="Gillespie R.G."/>
            <person name="Hoff K.J."/>
            <person name="Prost S."/>
        </authorList>
    </citation>
    <scope>NUCLEOTIDE SEQUENCE</scope>
</reference>
<keyword evidence="6" id="KW-0800">Toxin</keyword>
<dbReference type="Proteomes" id="UP000807504">
    <property type="component" value="Unassembled WGS sequence"/>
</dbReference>
<evidence type="ECO:0000256" key="6">
    <source>
        <dbReference type="ARBA" id="ARBA00022656"/>
    </source>
</evidence>
<dbReference type="AlphaFoldDB" id="A0A8T0EA58"/>
<evidence type="ECO:0000313" key="18">
    <source>
        <dbReference type="EMBL" id="KAF8768267.1"/>
    </source>
</evidence>
<comment type="subunit">
    <text evidence="14">Homotetramer in membranes.</text>
</comment>
<name>A0A8T0EA58_ARGBR</name>
<keyword evidence="9" id="KW-0638">Presynaptic neurotoxin</keyword>
<feature type="repeat" description="ANK" evidence="16">
    <location>
        <begin position="54"/>
        <end position="88"/>
    </location>
</feature>
<keyword evidence="19" id="KW-1185">Reference proteome</keyword>
<dbReference type="PANTHER" id="PTHR24198">
    <property type="entry name" value="ANKYRIN REPEAT AND PROTEIN KINASE DOMAIN-CONTAINING PROTEIN"/>
    <property type="match status" value="1"/>
</dbReference>
<evidence type="ECO:0000256" key="16">
    <source>
        <dbReference type="PROSITE-ProRule" id="PRU00023"/>
    </source>
</evidence>
<organism evidence="18 19">
    <name type="scientific">Argiope bruennichi</name>
    <name type="common">Wasp spider</name>
    <name type="synonym">Aranea bruennichi</name>
    <dbReference type="NCBI Taxonomy" id="94029"/>
    <lineage>
        <taxon>Eukaryota</taxon>
        <taxon>Metazoa</taxon>
        <taxon>Ecdysozoa</taxon>
        <taxon>Arthropoda</taxon>
        <taxon>Chelicerata</taxon>
        <taxon>Arachnida</taxon>
        <taxon>Araneae</taxon>
        <taxon>Araneomorphae</taxon>
        <taxon>Entelegynae</taxon>
        <taxon>Araneoidea</taxon>
        <taxon>Araneidae</taxon>
        <taxon>Argiope</taxon>
    </lineage>
</organism>
<evidence type="ECO:0000313" key="19">
    <source>
        <dbReference type="Proteomes" id="UP000807504"/>
    </source>
</evidence>
<keyword evidence="3" id="KW-0268">Exocytosis</keyword>
<reference evidence="18" key="2">
    <citation type="submission" date="2020-06" db="EMBL/GenBank/DDBJ databases">
        <authorList>
            <person name="Sheffer M."/>
        </authorList>
    </citation>
    <scope>NUCLEOTIDE SEQUENCE</scope>
</reference>
<keyword evidence="8" id="KW-0677">Repeat</keyword>
<keyword evidence="5" id="KW-1052">Target cell membrane</keyword>
<evidence type="ECO:0000256" key="8">
    <source>
        <dbReference type="ARBA" id="ARBA00022737"/>
    </source>
</evidence>
<dbReference type="InterPro" id="IPR036770">
    <property type="entry name" value="Ankyrin_rpt-contain_sf"/>
</dbReference>
<dbReference type="SUPFAM" id="SSF48403">
    <property type="entry name" value="Ankyrin repeat"/>
    <property type="match status" value="1"/>
</dbReference>
<keyword evidence="11" id="KW-0472">Membrane</keyword>
<dbReference type="GO" id="GO:0090729">
    <property type="term" value="F:toxin activity"/>
    <property type="evidence" value="ECO:0007669"/>
    <property type="project" value="UniProtKB-KW"/>
</dbReference>
<dbReference type="GO" id="GO:0044231">
    <property type="term" value="C:host cell presynaptic membrane"/>
    <property type="evidence" value="ECO:0007669"/>
    <property type="project" value="UniProtKB-KW"/>
</dbReference>
<keyword evidence="7" id="KW-0528">Neurotoxin</keyword>
<evidence type="ECO:0000256" key="17">
    <source>
        <dbReference type="SAM" id="MobiDB-lite"/>
    </source>
</evidence>
<dbReference type="SMART" id="SM00248">
    <property type="entry name" value="ANK"/>
    <property type="match status" value="2"/>
</dbReference>
<accession>A0A8T0EA58</accession>
<evidence type="ECO:0000256" key="10">
    <source>
        <dbReference type="ARBA" id="ARBA00023043"/>
    </source>
</evidence>
<comment type="subcellular location">
    <subcellularLocation>
        <location evidence="2">Secreted</location>
    </subcellularLocation>
    <subcellularLocation>
        <location evidence="1">Target cell membrane</location>
    </subcellularLocation>
</comment>
<proteinExistence type="inferred from homology"/>
<evidence type="ECO:0000256" key="2">
    <source>
        <dbReference type="ARBA" id="ARBA00004613"/>
    </source>
</evidence>
<gene>
    <name evidence="18" type="ORF">HNY73_021107</name>
</gene>
<keyword evidence="12" id="KW-1053">Target membrane</keyword>
<dbReference type="GO" id="GO:0005576">
    <property type="term" value="C:extracellular region"/>
    <property type="evidence" value="ECO:0007669"/>
    <property type="project" value="UniProtKB-SubCell"/>
</dbReference>
<feature type="compositionally biased region" description="Polar residues" evidence="17">
    <location>
        <begin position="169"/>
        <end position="179"/>
    </location>
</feature>
<dbReference type="PROSITE" id="PS50088">
    <property type="entry name" value="ANK_REPEAT"/>
    <property type="match status" value="2"/>
</dbReference>
<evidence type="ECO:0000256" key="1">
    <source>
        <dbReference type="ARBA" id="ARBA00004175"/>
    </source>
</evidence>
<protein>
    <recommendedName>
        <fullName evidence="15">Alpha-latrotoxin</fullName>
    </recommendedName>
</protein>
<evidence type="ECO:0000256" key="13">
    <source>
        <dbReference type="ARBA" id="ARBA00049657"/>
    </source>
</evidence>
<dbReference type="Pfam" id="PF12796">
    <property type="entry name" value="Ank_2"/>
    <property type="match status" value="1"/>
</dbReference>
<keyword evidence="10 16" id="KW-0040">ANK repeat</keyword>
<dbReference type="InterPro" id="IPR002110">
    <property type="entry name" value="Ankyrin_rpt"/>
</dbReference>
<sequence>MLIVEWLLSQPAIDLNPVDHDGETPLMWAVKMRNLKAVKALLRKHVNPEISNKDNRTPLHEALSAQHPDNEIVLSLLRHGAGIYGVDNLQQTPVDILFRKVFKVVVNTAVESMDLNFFTLGATVQSNGRILHHQESDLLWRFGLISPEAYKITTGTSKESELAPKSMRSRSAPTNQSPYLKTPSYDLTEEQLMANIEKEFECTI</sequence>
<dbReference type="Gene3D" id="1.25.40.20">
    <property type="entry name" value="Ankyrin repeat-containing domain"/>
    <property type="match status" value="1"/>
</dbReference>
<feature type="region of interest" description="Disordered" evidence="17">
    <location>
        <begin position="156"/>
        <end position="181"/>
    </location>
</feature>
<evidence type="ECO:0000256" key="5">
    <source>
        <dbReference type="ARBA" id="ARBA00022537"/>
    </source>
</evidence>